<reference evidence="2" key="1">
    <citation type="submission" date="2021-03" db="EMBL/GenBank/DDBJ databases">
        <authorList>
            <consortium name="Wellcome Sanger Institute Data Sharing"/>
        </authorList>
    </citation>
    <scope>NUCLEOTIDE SEQUENCE [LARGE SCALE GENOMIC DNA]</scope>
</reference>
<evidence type="ECO:0000256" key="1">
    <source>
        <dbReference type="SAM" id="MobiDB-lite"/>
    </source>
</evidence>
<proteinExistence type="predicted"/>
<organism evidence="2 3">
    <name type="scientific">Aquila chrysaetos chrysaetos</name>
    <dbReference type="NCBI Taxonomy" id="223781"/>
    <lineage>
        <taxon>Eukaryota</taxon>
        <taxon>Metazoa</taxon>
        <taxon>Chordata</taxon>
        <taxon>Craniata</taxon>
        <taxon>Vertebrata</taxon>
        <taxon>Euteleostomi</taxon>
        <taxon>Archelosauria</taxon>
        <taxon>Archosauria</taxon>
        <taxon>Dinosauria</taxon>
        <taxon>Saurischia</taxon>
        <taxon>Theropoda</taxon>
        <taxon>Coelurosauria</taxon>
        <taxon>Aves</taxon>
        <taxon>Neognathae</taxon>
        <taxon>Neoaves</taxon>
        <taxon>Telluraves</taxon>
        <taxon>Accipitrimorphae</taxon>
        <taxon>Accipitriformes</taxon>
        <taxon>Accipitridae</taxon>
        <taxon>Accipitrinae</taxon>
        <taxon>Aquila</taxon>
    </lineage>
</organism>
<keyword evidence="3" id="KW-1185">Reference proteome</keyword>
<dbReference type="AlphaFoldDB" id="A0A663DJI9"/>
<accession>A0A663DJI9</accession>
<name>A0A663DJI9_AQUCH</name>
<feature type="region of interest" description="Disordered" evidence="1">
    <location>
        <begin position="68"/>
        <end position="100"/>
    </location>
</feature>
<reference evidence="2" key="2">
    <citation type="submission" date="2025-08" db="UniProtKB">
        <authorList>
            <consortium name="Ensembl"/>
        </authorList>
    </citation>
    <scope>IDENTIFICATION</scope>
</reference>
<reference evidence="2" key="3">
    <citation type="submission" date="2025-09" db="UniProtKB">
        <authorList>
            <consortium name="Ensembl"/>
        </authorList>
    </citation>
    <scope>IDENTIFICATION</scope>
</reference>
<evidence type="ECO:0000313" key="3">
    <source>
        <dbReference type="Proteomes" id="UP000472275"/>
    </source>
</evidence>
<dbReference type="Ensembl" id="ENSACCT00020000022.1">
    <property type="protein sequence ID" value="ENSACCP00020000022.1"/>
    <property type="gene ID" value="ENSACCG00020000015.1"/>
</dbReference>
<dbReference type="Proteomes" id="UP000472275">
    <property type="component" value="Chromosome 1"/>
</dbReference>
<evidence type="ECO:0000313" key="2">
    <source>
        <dbReference type="Ensembl" id="ENSACCP00020000022.1"/>
    </source>
</evidence>
<sequence length="100" mass="10253">MLSWCSSGPGRAGWTGGHCSSWVQKLPAVVRGGSIHPRLWGLTTVCGVNGPLVVLDNVKVGARLPSPPSTGWHFGGTPGSPCSRSSGWVHSGGLVPAWPG</sequence>
<protein>
    <submittedName>
        <fullName evidence="2">Uncharacterized protein</fullName>
    </submittedName>
</protein>